<gene>
    <name evidence="7" type="primary">rng</name>
    <name evidence="7" type="ORF">V6X64_00275</name>
</gene>
<dbReference type="InterPro" id="IPR019307">
    <property type="entry name" value="RNA-bd_AU-1/RNase_E/G"/>
</dbReference>
<name>A0ABV3S622_9GAMM</name>
<dbReference type="InterPro" id="IPR003029">
    <property type="entry name" value="S1_domain"/>
</dbReference>
<keyword evidence="3 7" id="KW-0378">Hydrolase</keyword>
<keyword evidence="8" id="KW-1185">Reference proteome</keyword>
<dbReference type="InterPro" id="IPR004659">
    <property type="entry name" value="RNase_E/G"/>
</dbReference>
<dbReference type="SUPFAM" id="SSF50249">
    <property type="entry name" value="Nucleic acid-binding proteins"/>
    <property type="match status" value="1"/>
</dbReference>
<protein>
    <submittedName>
        <fullName evidence="7">Ribonuclease G</fullName>
        <ecNumber evidence="7">3.1.26.-</ecNumber>
    </submittedName>
</protein>
<dbReference type="Proteomes" id="UP001556653">
    <property type="component" value="Unassembled WGS sequence"/>
</dbReference>
<dbReference type="InterPro" id="IPR012340">
    <property type="entry name" value="NA-bd_OB-fold"/>
</dbReference>
<evidence type="ECO:0000313" key="7">
    <source>
        <dbReference type="EMBL" id="MEX0385430.1"/>
    </source>
</evidence>
<dbReference type="EMBL" id="JBAKFJ010000001">
    <property type="protein sequence ID" value="MEX0385430.1"/>
    <property type="molecule type" value="Genomic_DNA"/>
</dbReference>
<evidence type="ECO:0000256" key="3">
    <source>
        <dbReference type="ARBA" id="ARBA00022801"/>
    </source>
</evidence>
<dbReference type="EC" id="3.1.26.-" evidence="7"/>
<dbReference type="CDD" id="cd04453">
    <property type="entry name" value="S1_RNase_E"/>
    <property type="match status" value="1"/>
</dbReference>
<dbReference type="Gene3D" id="2.40.50.140">
    <property type="entry name" value="Nucleic acid-binding proteins"/>
    <property type="match status" value="1"/>
</dbReference>
<evidence type="ECO:0000256" key="1">
    <source>
        <dbReference type="ARBA" id="ARBA00001946"/>
    </source>
</evidence>
<accession>A0ABV3S622</accession>
<organism evidence="7 8">
    <name type="scientific">Spiribacter onubensis</name>
    <dbReference type="NCBI Taxonomy" id="3122420"/>
    <lineage>
        <taxon>Bacteria</taxon>
        <taxon>Pseudomonadati</taxon>
        <taxon>Pseudomonadota</taxon>
        <taxon>Gammaproteobacteria</taxon>
        <taxon>Chromatiales</taxon>
        <taxon>Ectothiorhodospiraceae</taxon>
        <taxon>Spiribacter</taxon>
    </lineage>
</organism>
<comment type="cofactor">
    <cofactor evidence="1">
        <name>Mg(2+)</name>
        <dbReference type="ChEBI" id="CHEBI:18420"/>
    </cofactor>
</comment>
<reference evidence="7 8" key="1">
    <citation type="submission" date="2024-02" db="EMBL/GenBank/DDBJ databases">
        <title>New especies of Spiribacter isolated from saline water.</title>
        <authorList>
            <person name="Leon M.J."/>
            <person name="De La Haba R."/>
            <person name="Sanchez-Porro C."/>
            <person name="Ventosa A."/>
        </authorList>
    </citation>
    <scope>NUCLEOTIDE SEQUENCE [LARGE SCALE GENOMIC DNA]</scope>
    <source>
        <strain evidence="8">ag22IC4-227</strain>
    </source>
</reference>
<dbReference type="SMART" id="SM00316">
    <property type="entry name" value="S1"/>
    <property type="match status" value="1"/>
</dbReference>
<sequence>MSQELLVNITPQETRVAVLDNGSVQEIHIERSRSRGLVGNIYLAEVSRVLPGMQAAFIDAGLQRTAFLHASDINAGQAVVDGAPREQPPIQQLLREQQRIMVQVVKDPIGSKGARLTTQIAIPSRYLVLLVDNPGLGVSARIESNAERERLRGIGLSLLGEESPNGCILRTAAEGVSEAALTRDWAFLQRLWAAVRDRAEEAQPATLLHEDLPLVLRVLRDLVGDDVERVRIDSREWHERMIAFSEAFLPDARSRLEHYPGERPIFDLYGVEDEIQRALQRRVTLKSGGYLIIDQTEALTTIDVNTGGYVGHRTLEETIFKTNLEAAQAIVRQLRLRNLGGIIIVDFIDMADAEHRRQVLRALDKSLERDHARTQISEISALGLVEITRKRTRDSLQHQLCETCPTCGGRGYLKSAETVVHEITREILREARQFEITRLLVLASQEVVDRALEEESDSFAELEAFIGKPIEFQAEPLYNPEQFDVVLM</sequence>
<dbReference type="Gene3D" id="3.40.1260.20">
    <property type="entry name" value="Ribonuclease E, catalytic domain"/>
    <property type="match status" value="1"/>
</dbReference>
<proteinExistence type="predicted"/>
<evidence type="ECO:0000256" key="4">
    <source>
        <dbReference type="ARBA" id="ARBA00022842"/>
    </source>
</evidence>
<dbReference type="NCBIfam" id="TIGR00757">
    <property type="entry name" value="RNaseEG"/>
    <property type="match status" value="1"/>
</dbReference>
<dbReference type="Pfam" id="PF10150">
    <property type="entry name" value="RNase_E_G"/>
    <property type="match status" value="1"/>
</dbReference>
<dbReference type="PANTHER" id="PTHR30001">
    <property type="entry name" value="RIBONUCLEASE"/>
    <property type="match status" value="1"/>
</dbReference>
<keyword evidence="5" id="KW-0694">RNA-binding</keyword>
<evidence type="ECO:0000256" key="2">
    <source>
        <dbReference type="ARBA" id="ARBA00022723"/>
    </source>
</evidence>
<feature type="domain" description="S1 motif" evidence="6">
    <location>
        <begin position="37"/>
        <end position="119"/>
    </location>
</feature>
<keyword evidence="4" id="KW-0460">Magnesium</keyword>
<dbReference type="PANTHER" id="PTHR30001:SF0">
    <property type="entry name" value="RIBONUCLEASE G"/>
    <property type="match status" value="1"/>
</dbReference>
<dbReference type="RefSeq" id="WP_367965914.1">
    <property type="nucleotide sequence ID" value="NZ_JBAKFI010000003.1"/>
</dbReference>
<evidence type="ECO:0000256" key="5">
    <source>
        <dbReference type="ARBA" id="ARBA00022884"/>
    </source>
</evidence>
<evidence type="ECO:0000313" key="8">
    <source>
        <dbReference type="Proteomes" id="UP001556653"/>
    </source>
</evidence>
<dbReference type="NCBIfam" id="NF008689">
    <property type="entry name" value="PRK11712.1"/>
    <property type="match status" value="1"/>
</dbReference>
<comment type="caution">
    <text evidence="7">The sequence shown here is derived from an EMBL/GenBank/DDBJ whole genome shotgun (WGS) entry which is preliminary data.</text>
</comment>
<evidence type="ECO:0000259" key="6">
    <source>
        <dbReference type="SMART" id="SM00316"/>
    </source>
</evidence>
<dbReference type="GO" id="GO:0016787">
    <property type="term" value="F:hydrolase activity"/>
    <property type="evidence" value="ECO:0007669"/>
    <property type="project" value="UniProtKB-KW"/>
</dbReference>
<keyword evidence="2" id="KW-0479">Metal-binding</keyword>